<keyword evidence="1" id="KW-0812">Transmembrane</keyword>
<evidence type="ECO:0000313" key="3">
    <source>
        <dbReference type="EMBL" id="PWG82375.1"/>
    </source>
</evidence>
<dbReference type="GO" id="GO:0016020">
    <property type="term" value="C:membrane"/>
    <property type="evidence" value="ECO:0007669"/>
    <property type="project" value="InterPro"/>
</dbReference>
<feature type="transmembrane region" description="Helical" evidence="1">
    <location>
        <begin position="111"/>
        <end position="133"/>
    </location>
</feature>
<keyword evidence="1" id="KW-0472">Membrane</keyword>
<dbReference type="InterPro" id="IPR036890">
    <property type="entry name" value="HATPase_C_sf"/>
</dbReference>
<organism evidence="3 4">
    <name type="scientific">Pararcticibacter amylolyticus</name>
    <dbReference type="NCBI Taxonomy" id="2173175"/>
    <lineage>
        <taxon>Bacteria</taxon>
        <taxon>Pseudomonadati</taxon>
        <taxon>Bacteroidota</taxon>
        <taxon>Sphingobacteriia</taxon>
        <taxon>Sphingobacteriales</taxon>
        <taxon>Sphingobacteriaceae</taxon>
        <taxon>Pararcticibacter</taxon>
    </lineage>
</organism>
<dbReference type="Pfam" id="PF06580">
    <property type="entry name" value="His_kinase"/>
    <property type="match status" value="1"/>
</dbReference>
<keyword evidence="3" id="KW-0808">Transferase</keyword>
<dbReference type="Proteomes" id="UP000245647">
    <property type="component" value="Unassembled WGS sequence"/>
</dbReference>
<dbReference type="PANTHER" id="PTHR34220">
    <property type="entry name" value="SENSOR HISTIDINE KINASE YPDA"/>
    <property type="match status" value="1"/>
</dbReference>
<sequence length="337" mass="39039">MSKLKTGLLHAIAWIAILLLFAGIGSRSGNFRESVIIYIYFGVINICLFYINYLYILPKFLNTRRYLGCTFSIVFLILISGIIKYGVASLFADVVLRSKTEPRGYLSFWEYYTGAFFTGTFFIVLSTVTKFTLDWFVNEKIRKNLENEKLTAELAFLRSQINPHFLFNSLNNIYSLAYQHSERTPEAILKLSEIMRYMLQESNEPRVELWKEIRYLENYIELQKLRFRSDDNVRMSVKGNDTEQTIVPLILIPFVENAFKHGVTSDPSSPIIIDIDIQNGRIVFTVKNNKSGMNKDLTSGIGLNNVKRRLDLLYPGKYNLDIEERGELYCCKLVLEL</sequence>
<proteinExistence type="predicted"/>
<keyword evidence="1" id="KW-1133">Transmembrane helix</keyword>
<dbReference type="Gene3D" id="3.30.565.10">
    <property type="entry name" value="Histidine kinase-like ATPase, C-terminal domain"/>
    <property type="match status" value="1"/>
</dbReference>
<keyword evidence="3" id="KW-0418">Kinase</keyword>
<evidence type="ECO:0000256" key="1">
    <source>
        <dbReference type="SAM" id="Phobius"/>
    </source>
</evidence>
<keyword evidence="4" id="KW-1185">Reference proteome</keyword>
<comment type="caution">
    <text evidence="3">The sequence shown here is derived from an EMBL/GenBank/DDBJ whole genome shotgun (WGS) entry which is preliminary data.</text>
</comment>
<dbReference type="GO" id="GO:0000155">
    <property type="term" value="F:phosphorelay sensor kinase activity"/>
    <property type="evidence" value="ECO:0007669"/>
    <property type="project" value="InterPro"/>
</dbReference>
<gene>
    <name evidence="3" type="ORF">DDR33_00445</name>
</gene>
<dbReference type="RefSeq" id="WP_109413794.1">
    <property type="nucleotide sequence ID" value="NZ_QEAS01000001.1"/>
</dbReference>
<dbReference type="AlphaFoldDB" id="A0A2U2PLU3"/>
<feature type="transmembrane region" description="Helical" evidence="1">
    <location>
        <begin position="69"/>
        <end position="91"/>
    </location>
</feature>
<dbReference type="PANTHER" id="PTHR34220:SF7">
    <property type="entry name" value="SENSOR HISTIDINE KINASE YPDA"/>
    <property type="match status" value="1"/>
</dbReference>
<feature type="transmembrane region" description="Helical" evidence="1">
    <location>
        <begin position="7"/>
        <end position="25"/>
    </location>
</feature>
<dbReference type="EMBL" id="QEAS01000001">
    <property type="protein sequence ID" value="PWG82375.1"/>
    <property type="molecule type" value="Genomic_DNA"/>
</dbReference>
<feature type="domain" description="Signal transduction histidine kinase internal region" evidence="2">
    <location>
        <begin position="152"/>
        <end position="228"/>
    </location>
</feature>
<reference evidence="3 4" key="1">
    <citation type="submission" date="2018-04" db="EMBL/GenBank/DDBJ databases">
        <title>Pedobacter chongqingensis sp. nov., isolated from a rottenly hemp rope.</title>
        <authorList>
            <person name="Cai Y."/>
        </authorList>
    </citation>
    <scope>NUCLEOTIDE SEQUENCE [LARGE SCALE GENOMIC DNA]</scope>
    <source>
        <strain evidence="3 4">FJ4-8</strain>
    </source>
</reference>
<evidence type="ECO:0000313" key="4">
    <source>
        <dbReference type="Proteomes" id="UP000245647"/>
    </source>
</evidence>
<evidence type="ECO:0000259" key="2">
    <source>
        <dbReference type="Pfam" id="PF06580"/>
    </source>
</evidence>
<name>A0A2U2PLU3_9SPHI</name>
<feature type="transmembrane region" description="Helical" evidence="1">
    <location>
        <begin position="37"/>
        <end position="57"/>
    </location>
</feature>
<accession>A0A2U2PLU3</accession>
<dbReference type="SUPFAM" id="SSF55874">
    <property type="entry name" value="ATPase domain of HSP90 chaperone/DNA topoisomerase II/histidine kinase"/>
    <property type="match status" value="1"/>
</dbReference>
<dbReference type="InterPro" id="IPR010559">
    <property type="entry name" value="Sig_transdc_His_kin_internal"/>
</dbReference>
<dbReference type="OrthoDB" id="9792992at2"/>
<dbReference type="InterPro" id="IPR050640">
    <property type="entry name" value="Bact_2-comp_sensor_kinase"/>
</dbReference>
<protein>
    <submittedName>
        <fullName evidence="3">Histidine kinase</fullName>
    </submittedName>
</protein>